<keyword evidence="5 6" id="KW-0472">Membrane</keyword>
<feature type="transmembrane region" description="Helical" evidence="6">
    <location>
        <begin position="351"/>
        <end position="371"/>
    </location>
</feature>
<dbReference type="InterPro" id="IPR050833">
    <property type="entry name" value="Poly_Biosynth_Transport"/>
</dbReference>
<dbReference type="RefSeq" id="WP_338209649.1">
    <property type="nucleotide sequence ID" value="NZ_JAYMFF010000007.1"/>
</dbReference>
<feature type="transmembrane region" description="Helical" evidence="6">
    <location>
        <begin position="414"/>
        <end position="437"/>
    </location>
</feature>
<feature type="transmembrane region" description="Helical" evidence="6">
    <location>
        <begin position="204"/>
        <end position="223"/>
    </location>
</feature>
<dbReference type="InterPro" id="IPR002797">
    <property type="entry name" value="Polysacc_synth"/>
</dbReference>
<feature type="transmembrane region" description="Helical" evidence="6">
    <location>
        <begin position="174"/>
        <end position="198"/>
    </location>
</feature>
<comment type="subcellular location">
    <subcellularLocation>
        <location evidence="1">Cell membrane</location>
        <topology evidence="1">Multi-pass membrane protein</topology>
    </subcellularLocation>
</comment>
<organism evidence="7 8">
    <name type="scientific">Adlercreutzia wanghongyangiae</name>
    <dbReference type="NCBI Taxonomy" id="3111451"/>
    <lineage>
        <taxon>Bacteria</taxon>
        <taxon>Bacillati</taxon>
        <taxon>Actinomycetota</taxon>
        <taxon>Coriobacteriia</taxon>
        <taxon>Eggerthellales</taxon>
        <taxon>Eggerthellaceae</taxon>
        <taxon>Adlercreutzia</taxon>
    </lineage>
</organism>
<evidence type="ECO:0000256" key="5">
    <source>
        <dbReference type="ARBA" id="ARBA00023136"/>
    </source>
</evidence>
<keyword evidence="3 6" id="KW-0812">Transmembrane</keyword>
<evidence type="ECO:0000256" key="2">
    <source>
        <dbReference type="ARBA" id="ARBA00022475"/>
    </source>
</evidence>
<feature type="transmembrane region" description="Helical" evidence="6">
    <location>
        <begin position="142"/>
        <end position="162"/>
    </location>
</feature>
<feature type="transmembrane region" description="Helical" evidence="6">
    <location>
        <begin position="73"/>
        <end position="95"/>
    </location>
</feature>
<evidence type="ECO:0000313" key="7">
    <source>
        <dbReference type="EMBL" id="MEC4175719.1"/>
    </source>
</evidence>
<dbReference type="PANTHER" id="PTHR30250">
    <property type="entry name" value="PST FAMILY PREDICTED COLANIC ACID TRANSPORTER"/>
    <property type="match status" value="1"/>
</dbReference>
<comment type="caution">
    <text evidence="7">The sequence shown here is derived from an EMBL/GenBank/DDBJ whole genome shotgun (WGS) entry which is preliminary data.</text>
</comment>
<evidence type="ECO:0000256" key="3">
    <source>
        <dbReference type="ARBA" id="ARBA00022692"/>
    </source>
</evidence>
<dbReference type="EMBL" id="JAYMFF010000007">
    <property type="protein sequence ID" value="MEC4175719.1"/>
    <property type="molecule type" value="Genomic_DNA"/>
</dbReference>
<protein>
    <submittedName>
        <fullName evidence="7">Oligosaccharide flippase family protein</fullName>
    </submittedName>
</protein>
<keyword evidence="2" id="KW-1003">Cell membrane</keyword>
<feature type="transmembrane region" description="Helical" evidence="6">
    <location>
        <begin position="383"/>
        <end position="408"/>
    </location>
</feature>
<dbReference type="Pfam" id="PF01943">
    <property type="entry name" value="Polysacc_synt"/>
    <property type="match status" value="1"/>
</dbReference>
<evidence type="ECO:0000256" key="1">
    <source>
        <dbReference type="ARBA" id="ARBA00004651"/>
    </source>
</evidence>
<feature type="transmembrane region" description="Helical" evidence="6">
    <location>
        <begin position="116"/>
        <end position="136"/>
    </location>
</feature>
<keyword evidence="4 6" id="KW-1133">Transmembrane helix</keyword>
<dbReference type="PANTHER" id="PTHR30250:SF11">
    <property type="entry name" value="O-ANTIGEN TRANSPORTER-RELATED"/>
    <property type="match status" value="1"/>
</dbReference>
<evidence type="ECO:0000313" key="8">
    <source>
        <dbReference type="Proteomes" id="UP001349994"/>
    </source>
</evidence>
<feature type="transmembrane region" description="Helical" evidence="6">
    <location>
        <begin position="323"/>
        <end position="345"/>
    </location>
</feature>
<evidence type="ECO:0000256" key="6">
    <source>
        <dbReference type="SAM" id="Phobius"/>
    </source>
</evidence>
<feature type="transmembrane region" description="Helical" evidence="6">
    <location>
        <begin position="35"/>
        <end position="61"/>
    </location>
</feature>
<gene>
    <name evidence="7" type="ORF">VIN30_04585</name>
</gene>
<keyword evidence="8" id="KW-1185">Reference proteome</keyword>
<name>A0ABU6IH08_9ACTN</name>
<dbReference type="Proteomes" id="UP001349994">
    <property type="component" value="Unassembled WGS sequence"/>
</dbReference>
<feature type="transmembrane region" description="Helical" evidence="6">
    <location>
        <begin position="278"/>
        <end position="302"/>
    </location>
</feature>
<feature type="transmembrane region" description="Helical" evidence="6">
    <location>
        <begin position="243"/>
        <end position="266"/>
    </location>
</feature>
<proteinExistence type="predicted"/>
<evidence type="ECO:0000256" key="4">
    <source>
        <dbReference type="ARBA" id="ARBA00022989"/>
    </source>
</evidence>
<reference evidence="7 8" key="1">
    <citation type="submission" date="2024-01" db="EMBL/GenBank/DDBJ databases">
        <title>novel species in genus Adlercreutzia.</title>
        <authorList>
            <person name="Liu X."/>
        </authorList>
    </citation>
    <scope>NUCLEOTIDE SEQUENCE [LARGE SCALE GENOMIC DNA]</scope>
    <source>
        <strain evidence="7 8">R7</strain>
    </source>
</reference>
<accession>A0ABU6IH08</accession>
<sequence length="447" mass="49248">MTDAQCAGFEMPCETRWIDRLQVVKKILGRLLHTGFFHIFGAGTINKIISALLSIVVVRILSKEDFGIYSYVYNLISFFVLFNGLGATSALLQLGCEAQSNGAIASVLRYATKVGVLFDLLLAVFVLIASFAPMGFPESSLLLRLYALYPFVIFLFDIRIMIFRIKLYNKQYAFITNIQTLLLALLSIAGALCWQVVGLIVGQYLAYILSGSIAWFVGMRLRVQEGEEADFDFDKKAYWKISVASSINNGLGSALTLVGVFFVGLFCGNETAVAEYKVATTIPFALLFIPSAVVTYLYPYFVKHRDDVEWSLSRYLQLSMVGLAAYGSVVVLFCVFGGSIVSLVFGSQYESATQAFRIIMIGFFVTAALRQPTGNLLVTQRRLWFNTATGVISLLVCCAACAALIPIWGIEGAAWAYTFSMIAGALCSVPYYIFVLLKKREGGIGEK</sequence>